<dbReference type="SUPFAM" id="SSF46785">
    <property type="entry name" value="Winged helix' DNA-binding domain"/>
    <property type="match status" value="1"/>
</dbReference>
<gene>
    <name evidence="2" type="ORF">H8705_07235</name>
</gene>
<dbReference type="AlphaFoldDB" id="A0A926II69"/>
<feature type="domain" description="HTH marR-type" evidence="1">
    <location>
        <begin position="36"/>
        <end position="79"/>
    </location>
</feature>
<dbReference type="EMBL" id="JACRTD010000004">
    <property type="protein sequence ID" value="MBC8585373.1"/>
    <property type="molecule type" value="Genomic_DNA"/>
</dbReference>
<dbReference type="Proteomes" id="UP000623678">
    <property type="component" value="Unassembled WGS sequence"/>
</dbReference>
<dbReference type="InterPro" id="IPR000835">
    <property type="entry name" value="HTH_MarR-typ"/>
</dbReference>
<dbReference type="RefSeq" id="WP_262395154.1">
    <property type="nucleotide sequence ID" value="NZ_JACRTD010000004.1"/>
</dbReference>
<dbReference type="Pfam" id="PF12802">
    <property type="entry name" value="MarR_2"/>
    <property type="match status" value="1"/>
</dbReference>
<evidence type="ECO:0000313" key="2">
    <source>
        <dbReference type="EMBL" id="MBC8585373.1"/>
    </source>
</evidence>
<proteinExistence type="predicted"/>
<protein>
    <submittedName>
        <fullName evidence="2">MarR family transcriptional regulator</fullName>
    </submittedName>
</protein>
<accession>A0A926II69</accession>
<dbReference type="GO" id="GO:0003700">
    <property type="term" value="F:DNA-binding transcription factor activity"/>
    <property type="evidence" value="ECO:0007669"/>
    <property type="project" value="InterPro"/>
</dbReference>
<dbReference type="InterPro" id="IPR036388">
    <property type="entry name" value="WH-like_DNA-bd_sf"/>
</dbReference>
<comment type="caution">
    <text evidence="2">The sequence shown here is derived from an EMBL/GenBank/DDBJ whole genome shotgun (WGS) entry which is preliminary data.</text>
</comment>
<keyword evidence="3" id="KW-1185">Reference proteome</keyword>
<organism evidence="2 3">
    <name type="scientific">Youxingia wuxianensis</name>
    <dbReference type="NCBI Taxonomy" id="2763678"/>
    <lineage>
        <taxon>Bacteria</taxon>
        <taxon>Bacillati</taxon>
        <taxon>Bacillota</taxon>
        <taxon>Clostridia</taxon>
        <taxon>Eubacteriales</taxon>
        <taxon>Oscillospiraceae</taxon>
        <taxon>Youxingia</taxon>
    </lineage>
</organism>
<evidence type="ECO:0000259" key="1">
    <source>
        <dbReference type="Pfam" id="PF12802"/>
    </source>
</evidence>
<reference evidence="2" key="1">
    <citation type="submission" date="2020-08" db="EMBL/GenBank/DDBJ databases">
        <title>Genome public.</title>
        <authorList>
            <person name="Liu C."/>
            <person name="Sun Q."/>
        </authorList>
    </citation>
    <scope>NUCLEOTIDE SEQUENCE</scope>
    <source>
        <strain evidence="2">NSJ-64</strain>
    </source>
</reference>
<sequence length="144" mass="16589">MDQNFEIVRRIAVAMNKIDGTYYLSAKKLGINENMLALLYALDDGNLHSQKQICEEWLIPKTTINTIVKELIEAGYITLLARGKTREKNIRLTDSGKAYTQKVMKSVYAAEQRAIEKTLQQFPSLFADALDFFADRLYEEFQKE</sequence>
<name>A0A926II69_9FIRM</name>
<evidence type="ECO:0000313" key="3">
    <source>
        <dbReference type="Proteomes" id="UP000623678"/>
    </source>
</evidence>
<dbReference type="Gene3D" id="1.10.10.10">
    <property type="entry name" value="Winged helix-like DNA-binding domain superfamily/Winged helix DNA-binding domain"/>
    <property type="match status" value="1"/>
</dbReference>
<dbReference type="InterPro" id="IPR036390">
    <property type="entry name" value="WH_DNA-bd_sf"/>
</dbReference>